<feature type="transmembrane region" description="Helical" evidence="9">
    <location>
        <begin position="834"/>
        <end position="854"/>
    </location>
</feature>
<feature type="domain" description="Mechanosensitive ion channel MscS porin" evidence="13">
    <location>
        <begin position="38"/>
        <end position="267"/>
    </location>
</feature>
<feature type="domain" description="Mechanosensitive ion channel MscS" evidence="11">
    <location>
        <begin position="924"/>
        <end position="988"/>
    </location>
</feature>
<dbReference type="Proteomes" id="UP000005519">
    <property type="component" value="Unassembled WGS sequence"/>
</dbReference>
<dbReference type="OrthoDB" id="9799209at2"/>
<dbReference type="SUPFAM" id="SSF50182">
    <property type="entry name" value="Sm-like ribonucleoproteins"/>
    <property type="match status" value="1"/>
</dbReference>
<dbReference type="InterPro" id="IPR023408">
    <property type="entry name" value="MscS_beta-dom_sf"/>
</dbReference>
<dbReference type="GO" id="GO:0005886">
    <property type="term" value="C:plasma membrane"/>
    <property type="evidence" value="ECO:0007669"/>
    <property type="project" value="UniProtKB-SubCell"/>
</dbReference>
<evidence type="ECO:0000256" key="4">
    <source>
        <dbReference type="ARBA" id="ARBA00022692"/>
    </source>
</evidence>
<keyword evidence="4 9" id="KW-0812">Transmembrane</keyword>
<dbReference type="AlphaFoldDB" id="C9PPQ7"/>
<feature type="signal peptide" evidence="10">
    <location>
        <begin position="1"/>
        <end position="26"/>
    </location>
</feature>
<feature type="transmembrane region" description="Helical" evidence="9">
    <location>
        <begin position="875"/>
        <end position="896"/>
    </location>
</feature>
<feature type="domain" description="Mechanosensitive ion channel transmembrane helices 2/3" evidence="15">
    <location>
        <begin position="882"/>
        <end position="922"/>
    </location>
</feature>
<feature type="transmembrane region" description="Helical" evidence="9">
    <location>
        <begin position="637"/>
        <end position="655"/>
    </location>
</feature>
<evidence type="ECO:0000256" key="2">
    <source>
        <dbReference type="ARBA" id="ARBA00008017"/>
    </source>
</evidence>
<dbReference type="STRING" id="667128.HMPREF0621_0981"/>
<feature type="transmembrane region" description="Helical" evidence="9">
    <location>
        <begin position="614"/>
        <end position="631"/>
    </location>
</feature>
<dbReference type="HOGENOM" id="CLU_007829_3_0_6"/>
<dbReference type="InterPro" id="IPR011066">
    <property type="entry name" value="MscS_channel_C_sf"/>
</dbReference>
<dbReference type="Gene3D" id="2.30.30.60">
    <property type="match status" value="1"/>
</dbReference>
<feature type="transmembrane region" description="Helical" evidence="9">
    <location>
        <begin position="574"/>
        <end position="593"/>
    </location>
</feature>
<dbReference type="InterPro" id="IPR052702">
    <property type="entry name" value="MscS-like_channel"/>
</dbReference>
<keyword evidence="6 9" id="KW-1133">Transmembrane helix</keyword>
<dbReference type="PANTHER" id="PTHR30347">
    <property type="entry name" value="POTASSIUM CHANNEL RELATED"/>
    <property type="match status" value="1"/>
</dbReference>
<dbReference type="Gene3D" id="1.10.287.1260">
    <property type="match status" value="1"/>
</dbReference>
<keyword evidence="5 10" id="KW-0732">Signal</keyword>
<comment type="subcellular location">
    <subcellularLocation>
        <location evidence="1">Cell membrane</location>
        <topology evidence="1">Multi-pass membrane protein</topology>
    </subcellularLocation>
</comment>
<keyword evidence="17" id="KW-1185">Reference proteome</keyword>
<dbReference type="Pfam" id="PF12794">
    <property type="entry name" value="MscS_TM"/>
    <property type="match status" value="1"/>
</dbReference>
<evidence type="ECO:0000259" key="13">
    <source>
        <dbReference type="Pfam" id="PF12795"/>
    </source>
</evidence>
<feature type="transmembrane region" description="Helical" evidence="9">
    <location>
        <begin position="709"/>
        <end position="726"/>
    </location>
</feature>
<dbReference type="Pfam" id="PF21082">
    <property type="entry name" value="MS_channel_3rd"/>
    <property type="match status" value="1"/>
</dbReference>
<protein>
    <submittedName>
        <fullName evidence="16">Transporter, small conductance mechanosensitive ion channel MscS family protein</fullName>
    </submittedName>
</protein>
<dbReference type="SUPFAM" id="SSF82861">
    <property type="entry name" value="Mechanosensitive channel protein MscS (YggB), transmembrane region"/>
    <property type="match status" value="1"/>
</dbReference>
<dbReference type="PANTHER" id="PTHR30347:SF1">
    <property type="entry name" value="MECHANOSENSITIVE CHANNEL MSCK"/>
    <property type="match status" value="1"/>
</dbReference>
<evidence type="ECO:0000259" key="11">
    <source>
        <dbReference type="Pfam" id="PF00924"/>
    </source>
</evidence>
<name>C9PPQ7_9PAST</name>
<feature type="transmembrane region" description="Helical" evidence="9">
    <location>
        <begin position="483"/>
        <end position="502"/>
    </location>
</feature>
<evidence type="ECO:0000256" key="5">
    <source>
        <dbReference type="ARBA" id="ARBA00022729"/>
    </source>
</evidence>
<dbReference type="RefSeq" id="WP_005764463.1">
    <property type="nucleotide sequence ID" value="NZ_GG704813.1"/>
</dbReference>
<dbReference type="InterPro" id="IPR006685">
    <property type="entry name" value="MscS_channel_2nd"/>
</dbReference>
<dbReference type="NCBIfam" id="NF008438">
    <property type="entry name" value="PRK11281.1"/>
    <property type="match status" value="1"/>
</dbReference>
<feature type="coiled-coil region" evidence="8">
    <location>
        <begin position="288"/>
        <end position="322"/>
    </location>
</feature>
<dbReference type="SUPFAM" id="SSF82689">
    <property type="entry name" value="Mechanosensitive channel protein MscS (YggB), C-terminal domain"/>
    <property type="match status" value="1"/>
</dbReference>
<dbReference type="FunFam" id="2.30.30.60:FF:000001">
    <property type="entry name" value="MscS Mechanosensitive ion channel"/>
    <property type="match status" value="1"/>
</dbReference>
<evidence type="ECO:0000256" key="1">
    <source>
        <dbReference type="ARBA" id="ARBA00004651"/>
    </source>
</evidence>
<dbReference type="Pfam" id="PF21088">
    <property type="entry name" value="MS_channel_1st"/>
    <property type="match status" value="1"/>
</dbReference>
<comment type="similarity">
    <text evidence="2">Belongs to the MscS (TC 1.A.23) family.</text>
</comment>
<dbReference type="FunFam" id="1.10.287.1260:FF:000002">
    <property type="entry name" value="Potassium efflux system KefA"/>
    <property type="match status" value="1"/>
</dbReference>
<evidence type="ECO:0000259" key="15">
    <source>
        <dbReference type="Pfam" id="PF21088"/>
    </source>
</evidence>
<feature type="transmembrane region" description="Helical" evidence="9">
    <location>
        <begin position="790"/>
        <end position="814"/>
    </location>
</feature>
<evidence type="ECO:0000259" key="14">
    <source>
        <dbReference type="Pfam" id="PF21082"/>
    </source>
</evidence>
<dbReference type="InterPro" id="IPR010920">
    <property type="entry name" value="LSM_dom_sf"/>
</dbReference>
<feature type="transmembrane region" description="Helical" evidence="9">
    <location>
        <begin position="532"/>
        <end position="554"/>
    </location>
</feature>
<dbReference type="GO" id="GO:0009992">
    <property type="term" value="P:intracellular water homeostasis"/>
    <property type="evidence" value="ECO:0007669"/>
    <property type="project" value="TreeGrafter"/>
</dbReference>
<reference evidence="16 17" key="1">
    <citation type="submission" date="2009-10" db="EMBL/GenBank/DDBJ databases">
        <authorList>
            <person name="Muzny D."/>
            <person name="Qin X."/>
            <person name="Deng J."/>
            <person name="Jiang H."/>
            <person name="Liu Y."/>
            <person name="Qu J."/>
            <person name="Song X.-Z."/>
            <person name="Zhang L."/>
            <person name="Thornton R."/>
            <person name="Coyle M."/>
            <person name="Francisco L."/>
            <person name="Jackson L."/>
            <person name="Javaid M."/>
            <person name="Korchina V."/>
            <person name="Kovar C."/>
            <person name="Mata R."/>
            <person name="Mathew T."/>
            <person name="Ngo R."/>
            <person name="Nguyen L."/>
            <person name="Nguyen N."/>
            <person name="Okwuonu G."/>
            <person name="Ongeri F."/>
            <person name="Pham C."/>
            <person name="Simmons D."/>
            <person name="Wilczek-Boney K."/>
            <person name="Hale W."/>
            <person name="Jakkamsetti A."/>
            <person name="Pham P."/>
            <person name="Ruth R."/>
            <person name="San Lucas F."/>
            <person name="Warren J."/>
            <person name="Zhang J."/>
            <person name="Zhao Z."/>
            <person name="Zhou C."/>
            <person name="Zhu D."/>
            <person name="Lee S."/>
            <person name="Bess C."/>
            <person name="Blankenburg K."/>
            <person name="Forbes L."/>
            <person name="Fu Q."/>
            <person name="Gubbala S."/>
            <person name="Hirani K."/>
            <person name="Jayaseelan J.C."/>
            <person name="Lara F."/>
            <person name="Munidasa M."/>
            <person name="Palculict T."/>
            <person name="Patil S."/>
            <person name="Pu L.-L."/>
            <person name="Saada N."/>
            <person name="Tang L."/>
            <person name="Weissenberger G."/>
            <person name="Zhu Y."/>
            <person name="Hemphill L."/>
            <person name="Shang Y."/>
            <person name="Youmans B."/>
            <person name="Ayvaz T."/>
            <person name="Ross M."/>
            <person name="Santibanez J."/>
            <person name="Aqrawi P."/>
            <person name="Gross S."/>
            <person name="Joshi V."/>
            <person name="Fowler G."/>
            <person name="Nazareth L."/>
            <person name="Reid J."/>
            <person name="Worley K."/>
            <person name="Petrosino J."/>
            <person name="Highlander S."/>
            <person name="Gibbs R."/>
        </authorList>
    </citation>
    <scope>NUCLEOTIDE SEQUENCE [LARGE SCALE GENOMIC DNA]</scope>
    <source>
        <strain evidence="16 17">ATCC 43325</strain>
    </source>
</reference>
<proteinExistence type="inferred from homology"/>
<dbReference type="InterPro" id="IPR025692">
    <property type="entry name" value="MscS_IM_dom1"/>
</dbReference>
<dbReference type="InterPro" id="IPR049142">
    <property type="entry name" value="MS_channel_1st"/>
</dbReference>
<dbReference type="InterPro" id="IPR011014">
    <property type="entry name" value="MscS_channel_TM-2"/>
</dbReference>
<comment type="caution">
    <text evidence="16">The sequence shown here is derived from an EMBL/GenBank/DDBJ whole genome shotgun (WGS) entry which is preliminary data.</text>
</comment>
<feature type="transmembrane region" description="Helical" evidence="9">
    <location>
        <begin position="685"/>
        <end position="703"/>
    </location>
</feature>
<evidence type="ECO:0000256" key="3">
    <source>
        <dbReference type="ARBA" id="ARBA00022475"/>
    </source>
</evidence>
<sequence length="1112" mass="125617">MKKANFLTHLFLGLSLCFMLNTSAIAKIVSENEIQAQLNVAKSGDSNDPNNKTVVQNLEETLVLLGKINKQKADISALEEKISSATDLTLKAQKHLEGLKKAEKPALNVFEGVALNDLQSKLNVAQQKLAQNQTATSMLNSELVALRSAPERAQATLNNNLTRTQEINKLLAAPDLLASGKIRLETELQLIELQNSFNKVLLQGNNTLTSLYTVQLEDKTFETHQTQEQIKLLQDAINQQYLKESQQQVAQLEKSQQDIKTTRHPAVANQLDINVKLSQELVQQTTLMNALSQDNLRIKNVLDNLQQTQRNIDDQISALQGTLVLSRIINKQKELLPQDQMISGLSKRIADLRVRIFDLTEARDSLYDTQTYIANLEKKEAASFTAEEKVQLNSVLQERRKLLSDILSLLNNQLNLAITIELNQKQVSAISDQLQSKLQQQSFWVKSNAPIDLDWMTGFLPTFQVQVKEIIKLINFSNWRDDFIPTALFIGLLLALFGFIQLQKNKIKQRLNSINSRINTLTSDSQWHTPEAVMWTMILCLPSTLIFLAVLFVVVYICFQNPFELSPWMLKMAAYWWFFAFMLAILRPNGVAYRHFKMPKESVDTFYKVLKRSVWICALWLNASIFTYLETGITNDVIGQVMTISVLIISLFIIGPRIGSAVRSYESNAQEYTNNSHFILKLGRIFLVLAPLMLIALVVMGYYYTALNLMAHLMSSYFVVASWLVLKNIIYRGLAVSACRISYNRVKEKREQQAVAKVDTEEELGMSLELQNESLGITQVREQLLRVTDLLLTVTLFGLLYWVWADLVTVAYYLQGVTLWQQSVTTAAGTVLESITLLNLLLAVVILIAMYALVRNIGGLLEVLVFSRITFSQGTPYTITTLATYFIIAIGAGLAFSTLGMSWSKLQWLFAALSVGLGFGLQEIFANFVSGLIILFERPVRIGDVITIGEYSGTVSKIRIRSTTLIDFDRKEVIVPNKAFVTERLVNWALNDSITRVVIRVGVGYGSDLELTKRLLLQAASECERVLKEPEPVVYFLNFGASSLDHELRLYVGKLADRNPTVDFLNRRVNQLFEENAIDISFNQLDVFIKNQVTNEEVKLNQQCFPVQKQEG</sequence>
<evidence type="ECO:0000256" key="10">
    <source>
        <dbReference type="SAM" id="SignalP"/>
    </source>
</evidence>
<feature type="chain" id="PRO_5002998481" evidence="10">
    <location>
        <begin position="27"/>
        <end position="1112"/>
    </location>
</feature>
<dbReference type="PROSITE" id="PS01246">
    <property type="entry name" value="UPF0003"/>
    <property type="match status" value="1"/>
</dbReference>
<gene>
    <name evidence="16" type="primary">kefA</name>
    <name evidence="16" type="ORF">HMPREF0621_0981</name>
</gene>
<evidence type="ECO:0000259" key="12">
    <source>
        <dbReference type="Pfam" id="PF12794"/>
    </source>
</evidence>
<evidence type="ECO:0000313" key="16">
    <source>
        <dbReference type="EMBL" id="EEX50358.1"/>
    </source>
</evidence>
<organism evidence="16 17">
    <name type="scientific">Pasteurella dagmatis ATCC 43325</name>
    <dbReference type="NCBI Taxonomy" id="667128"/>
    <lineage>
        <taxon>Bacteria</taxon>
        <taxon>Pseudomonadati</taxon>
        <taxon>Pseudomonadota</taxon>
        <taxon>Gammaproteobacteria</taxon>
        <taxon>Pasteurellales</taxon>
        <taxon>Pasteurellaceae</taxon>
        <taxon>Pasteurella</taxon>
    </lineage>
</organism>
<dbReference type="Gene3D" id="3.30.70.100">
    <property type="match status" value="1"/>
</dbReference>
<dbReference type="InterPro" id="IPR006686">
    <property type="entry name" value="MscS_channel_CS"/>
</dbReference>
<evidence type="ECO:0000256" key="6">
    <source>
        <dbReference type="ARBA" id="ARBA00022989"/>
    </source>
</evidence>
<feature type="domain" description="Mechanosensitive ion channel MscS C-terminal" evidence="14">
    <location>
        <begin position="997"/>
        <end position="1080"/>
    </location>
</feature>
<evidence type="ECO:0000256" key="9">
    <source>
        <dbReference type="SAM" id="Phobius"/>
    </source>
</evidence>
<evidence type="ECO:0000313" key="17">
    <source>
        <dbReference type="Proteomes" id="UP000005519"/>
    </source>
</evidence>
<accession>C9PPQ7</accession>
<dbReference type="Pfam" id="PF12795">
    <property type="entry name" value="MscS_porin"/>
    <property type="match status" value="1"/>
</dbReference>
<feature type="transmembrane region" description="Helical" evidence="9">
    <location>
        <begin position="908"/>
        <end position="936"/>
    </location>
</feature>
<evidence type="ECO:0000256" key="7">
    <source>
        <dbReference type="ARBA" id="ARBA00023136"/>
    </source>
</evidence>
<keyword evidence="7 9" id="KW-0472">Membrane</keyword>
<dbReference type="InterPro" id="IPR049278">
    <property type="entry name" value="MS_channel_C"/>
</dbReference>
<dbReference type="EMBL" id="ACZR01000011">
    <property type="protein sequence ID" value="EEX50358.1"/>
    <property type="molecule type" value="Genomic_DNA"/>
</dbReference>
<dbReference type="Pfam" id="PF00924">
    <property type="entry name" value="MS_channel_2nd"/>
    <property type="match status" value="1"/>
</dbReference>
<keyword evidence="3" id="KW-1003">Cell membrane</keyword>
<evidence type="ECO:0000256" key="8">
    <source>
        <dbReference type="SAM" id="Coils"/>
    </source>
</evidence>
<feature type="domain" description="Mechanosensitive ion channel inner membrane" evidence="12">
    <location>
        <begin position="488"/>
        <end position="820"/>
    </location>
</feature>
<dbReference type="GO" id="GO:0008381">
    <property type="term" value="F:mechanosensitive monoatomic ion channel activity"/>
    <property type="evidence" value="ECO:0007669"/>
    <property type="project" value="UniProtKB-ARBA"/>
</dbReference>
<dbReference type="InterPro" id="IPR024393">
    <property type="entry name" value="MscS_porin"/>
</dbReference>
<keyword evidence="8" id="KW-0175">Coiled coil</keyword>